<organism evidence="1 2">
    <name type="scientific">Acrobeloides nanus</name>
    <dbReference type="NCBI Taxonomy" id="290746"/>
    <lineage>
        <taxon>Eukaryota</taxon>
        <taxon>Metazoa</taxon>
        <taxon>Ecdysozoa</taxon>
        <taxon>Nematoda</taxon>
        <taxon>Chromadorea</taxon>
        <taxon>Rhabditida</taxon>
        <taxon>Tylenchina</taxon>
        <taxon>Cephalobomorpha</taxon>
        <taxon>Cephaloboidea</taxon>
        <taxon>Cephalobidae</taxon>
        <taxon>Acrobeloides</taxon>
    </lineage>
</organism>
<dbReference type="AlphaFoldDB" id="A0A914DGE9"/>
<protein>
    <submittedName>
        <fullName evidence="2">Uncharacterized protein</fullName>
    </submittedName>
</protein>
<keyword evidence="1" id="KW-1185">Reference proteome</keyword>
<evidence type="ECO:0000313" key="2">
    <source>
        <dbReference type="WBParaSite" id="ACRNAN_scaffold2530.g15564.t1"/>
    </source>
</evidence>
<accession>A0A914DGE9</accession>
<evidence type="ECO:0000313" key="1">
    <source>
        <dbReference type="Proteomes" id="UP000887540"/>
    </source>
</evidence>
<proteinExistence type="predicted"/>
<reference evidence="2" key="1">
    <citation type="submission" date="2022-11" db="UniProtKB">
        <authorList>
            <consortium name="WormBaseParasite"/>
        </authorList>
    </citation>
    <scope>IDENTIFICATION</scope>
</reference>
<dbReference type="Proteomes" id="UP000887540">
    <property type="component" value="Unplaced"/>
</dbReference>
<dbReference type="WBParaSite" id="ACRNAN_scaffold2530.g15564.t1">
    <property type="protein sequence ID" value="ACRNAN_scaffold2530.g15564.t1"/>
    <property type="gene ID" value="ACRNAN_scaffold2530.g15564"/>
</dbReference>
<name>A0A914DGE9_9BILA</name>
<sequence>MNLTECNNCLYGPSTSSTYPIEHNIPDIPVSYCQSCVPNIQQSIPSSLTFASNATAALTTQLTLLGAFLDKQVHNALLTSPHSLVASGILAPEALSNQALWDQWMCLLATTLTPVQWQTYWQNYAVIFGAPTLPAHLVNFLNNVAQAQNEPMVDNDPIGMEKRKQAEEIILIQMKKL</sequence>